<gene>
    <name evidence="1" type="ORF">SAMN05192549_101608</name>
</gene>
<evidence type="ECO:0000313" key="2">
    <source>
        <dbReference type="Proteomes" id="UP000184339"/>
    </source>
</evidence>
<dbReference type="OrthoDB" id="9130312at2"/>
<protein>
    <recommendedName>
        <fullName evidence="3">ABC-type amino acid transport substrate-binding protein</fullName>
    </recommendedName>
</protein>
<keyword evidence="2" id="KW-1185">Reference proteome</keyword>
<dbReference type="STRING" id="551987.SAMN05192549_101608"/>
<sequence>MPVRIGYMDQDRPPYWLGNGNEVAEPPGAGVEYLRAATAAVLPCPVQWVRLPLARMRSALQSGEIDFAPLGDRMDYPPEYALPRDRSGAPDRSRALATNVIMLVRSADHLPADTDTPRYFQDRLIGVPTGAPYAPSLRAAGYKIDEGGRDLDRNIGKLRLKRIDGVALTVAAPGDMDYAVASRYGSEVVRLRVPLVTAHIWLVANQNYYVAHREQVEALWNWMATHQGELGALLGKYSRK</sequence>
<evidence type="ECO:0000313" key="1">
    <source>
        <dbReference type="EMBL" id="SHM44691.1"/>
    </source>
</evidence>
<dbReference type="Proteomes" id="UP000184339">
    <property type="component" value="Unassembled WGS sequence"/>
</dbReference>
<accession>A0A1M7IVD0</accession>
<name>A0A1M7IVD0_9BURK</name>
<reference evidence="2" key="1">
    <citation type="submission" date="2016-11" db="EMBL/GenBank/DDBJ databases">
        <authorList>
            <person name="Varghese N."/>
            <person name="Submissions S."/>
        </authorList>
    </citation>
    <scope>NUCLEOTIDE SEQUENCE [LARGE SCALE GENOMIC DNA]</scope>
    <source>
        <strain evidence="2">Sac-22</strain>
    </source>
</reference>
<organism evidence="1 2">
    <name type="scientific">Duganella sacchari</name>
    <dbReference type="NCBI Taxonomy" id="551987"/>
    <lineage>
        <taxon>Bacteria</taxon>
        <taxon>Pseudomonadati</taxon>
        <taxon>Pseudomonadota</taxon>
        <taxon>Betaproteobacteria</taxon>
        <taxon>Burkholderiales</taxon>
        <taxon>Oxalobacteraceae</taxon>
        <taxon>Telluria group</taxon>
        <taxon>Duganella</taxon>
    </lineage>
</organism>
<proteinExistence type="predicted"/>
<dbReference type="SUPFAM" id="SSF53850">
    <property type="entry name" value="Periplasmic binding protein-like II"/>
    <property type="match status" value="1"/>
</dbReference>
<dbReference type="AlphaFoldDB" id="A0A1M7IVD0"/>
<evidence type="ECO:0008006" key="3">
    <source>
        <dbReference type="Google" id="ProtNLM"/>
    </source>
</evidence>
<dbReference type="EMBL" id="FRCX01000001">
    <property type="protein sequence ID" value="SHM44691.1"/>
    <property type="molecule type" value="Genomic_DNA"/>
</dbReference>